<gene>
    <name evidence="1" type="ORF">LBBP_00721</name>
</gene>
<evidence type="ECO:0000313" key="1">
    <source>
        <dbReference type="EMBL" id="ALO25053.1"/>
    </source>
</evidence>
<dbReference type="Proteomes" id="UP000058857">
    <property type="component" value="Chromosome 1"/>
</dbReference>
<protein>
    <submittedName>
        <fullName evidence="1">Uncharacterized protein</fullName>
    </submittedName>
</protein>
<name>A0A0S2INJ6_LEPBO</name>
<proteinExistence type="predicted"/>
<dbReference type="AlphaFoldDB" id="A0A0S2INJ6"/>
<accession>A0A0S2INJ6</accession>
<reference evidence="1 2" key="1">
    <citation type="journal article" date="2015" name="PLoS Negl. Trop. Dis.">
        <title>Distribution of Plasmids in Distinct Leptospira Pathogenic Species.</title>
        <authorList>
            <person name="Wang Y."/>
            <person name="Zhuang X."/>
            <person name="Zhong Y."/>
            <person name="Zhang C."/>
            <person name="Zhang Y."/>
            <person name="Zeng L."/>
            <person name="Zhu Y."/>
            <person name="He P."/>
            <person name="Dong K."/>
            <person name="Pal U."/>
            <person name="Guo X."/>
            <person name="Qin J."/>
        </authorList>
    </citation>
    <scope>NUCLEOTIDE SEQUENCE [LARGE SCALE GENOMIC DNA]</scope>
    <source>
        <strain evidence="1 2">56604</strain>
    </source>
</reference>
<evidence type="ECO:0000313" key="2">
    <source>
        <dbReference type="Proteomes" id="UP000058857"/>
    </source>
</evidence>
<dbReference type="EMBL" id="CP012029">
    <property type="protein sequence ID" value="ALO25053.1"/>
    <property type="molecule type" value="Genomic_DNA"/>
</dbReference>
<sequence>MGGTRKIFLYQKIILLASKKPHSCRNTSKISVFDPYYPQKPS</sequence>
<organism evidence="1">
    <name type="scientific">Leptospira borgpetersenii serovar Ballum</name>
    <dbReference type="NCBI Taxonomy" id="280505"/>
    <lineage>
        <taxon>Bacteria</taxon>
        <taxon>Pseudomonadati</taxon>
        <taxon>Spirochaetota</taxon>
        <taxon>Spirochaetia</taxon>
        <taxon>Leptospirales</taxon>
        <taxon>Leptospiraceae</taxon>
        <taxon>Leptospira</taxon>
    </lineage>
</organism>
<dbReference type="PATRIC" id="fig|280505.15.peg.698"/>